<dbReference type="SMART" id="SM00148">
    <property type="entry name" value="PLCXc"/>
    <property type="match status" value="1"/>
</dbReference>
<dbReference type="InterPro" id="IPR051057">
    <property type="entry name" value="PI-PLC_domain"/>
</dbReference>
<gene>
    <name evidence="8" type="ORF">B0O44_103510</name>
</gene>
<dbReference type="AlphaFoldDB" id="A0A318UG08"/>
<accession>A0A318UG08</accession>
<evidence type="ECO:0000313" key="9">
    <source>
        <dbReference type="Proteomes" id="UP000248198"/>
    </source>
</evidence>
<dbReference type="PANTHER" id="PTHR13593">
    <property type="match status" value="1"/>
</dbReference>
<keyword evidence="9" id="KW-1185">Reference proteome</keyword>
<keyword evidence="6" id="KW-0732">Signal</keyword>
<evidence type="ECO:0000313" key="8">
    <source>
        <dbReference type="EMBL" id="PYF75063.1"/>
    </source>
</evidence>
<dbReference type="InterPro" id="IPR000909">
    <property type="entry name" value="PLipase_C_PInositol-sp_X_dom"/>
</dbReference>
<feature type="chain" id="PRO_5016274210" description="1-phosphatidylinositol phosphodiesterase" evidence="6">
    <location>
        <begin position="33"/>
        <end position="397"/>
    </location>
</feature>
<dbReference type="InterPro" id="IPR017946">
    <property type="entry name" value="PLC-like_Pdiesterase_TIM-brl"/>
</dbReference>
<reference evidence="8 9" key="1">
    <citation type="submission" date="2018-06" db="EMBL/GenBank/DDBJ databases">
        <title>Genomic Encyclopedia of Archaeal and Bacterial Type Strains, Phase II (KMG-II): from individual species to whole genera.</title>
        <authorList>
            <person name="Goeker M."/>
        </authorList>
    </citation>
    <scope>NUCLEOTIDE SEQUENCE [LARGE SCALE GENOMIC DNA]</scope>
    <source>
        <strain evidence="8 9">DSM 27372</strain>
    </source>
</reference>
<dbReference type="GO" id="GO:0004436">
    <property type="term" value="F:phosphatidylinositol diacylglycerol-lyase activity"/>
    <property type="evidence" value="ECO:0007669"/>
    <property type="project" value="UniProtKB-EC"/>
</dbReference>
<proteinExistence type="predicted"/>
<evidence type="ECO:0000256" key="6">
    <source>
        <dbReference type="SAM" id="SignalP"/>
    </source>
</evidence>
<comment type="catalytic activity">
    <reaction evidence="1">
        <text>a 1,2-diacyl-sn-glycero-3-phospho-(1D-myo-inositol) = 1D-myo-inositol 1,2-cyclic phosphate + a 1,2-diacyl-sn-glycerol</text>
        <dbReference type="Rhea" id="RHEA:17093"/>
        <dbReference type="ChEBI" id="CHEBI:17815"/>
        <dbReference type="ChEBI" id="CHEBI:57880"/>
        <dbReference type="ChEBI" id="CHEBI:58484"/>
        <dbReference type="EC" id="4.6.1.13"/>
    </reaction>
</comment>
<evidence type="ECO:0000256" key="4">
    <source>
        <dbReference type="ARBA" id="ARBA00030474"/>
    </source>
</evidence>
<evidence type="ECO:0000256" key="1">
    <source>
        <dbReference type="ARBA" id="ARBA00001316"/>
    </source>
</evidence>
<protein>
    <recommendedName>
        <fullName evidence="3">1-phosphatidylinositol phosphodiesterase</fullName>
        <ecNumber evidence="2">4.6.1.13</ecNumber>
    </recommendedName>
    <alternativeName>
        <fullName evidence="4">Phosphatidylinositol diacylglycerol-lyase</fullName>
    </alternativeName>
    <alternativeName>
        <fullName evidence="5">Phosphatidylinositol-specific phospholipase C</fullName>
    </alternativeName>
</protein>
<sequence>MGPVKNTTNISFKTIFNPAIMGIFLFFNTANAQNSVKTVLPDVNSNDLSRWIGNELLPEKGQLTLKDIVIPGSHDAGMSVLTATGGSQKGTINKCNTLTQSLSIEKQMKAGIRMFDLRPGVLKDTLYLKHSSSDCMEDAIGGGYGEKLLPVLAASKNFLQQNPSEFLIFSFSHFCPKEIAVETLAKKVIAALGKEHVFVAGNKKLEDITINELSGKVLLAFESPKFSDPGIVINSMTERSDLMLNFKRAYAATNNLNKLILTETVFFTGLKTQLNPNDLVRLDWQLTQSAKEAAMVCNAFESDQPNPLFDGALLLTNVLSRHKSIISHARSANKVLKKQITKWLEDGTINQQNKPNILYVDDAGEWVTQYCIELNKSSVYINNKRLTGNTVPLKKEP</sequence>
<organism evidence="8 9">
    <name type="scientific">Pedobacter nutrimenti</name>
    <dbReference type="NCBI Taxonomy" id="1241337"/>
    <lineage>
        <taxon>Bacteria</taxon>
        <taxon>Pseudomonadati</taxon>
        <taxon>Bacteroidota</taxon>
        <taxon>Sphingobacteriia</taxon>
        <taxon>Sphingobacteriales</taxon>
        <taxon>Sphingobacteriaceae</taxon>
        <taxon>Pedobacter</taxon>
    </lineage>
</organism>
<dbReference type="SUPFAM" id="SSF51695">
    <property type="entry name" value="PLC-like phosphodiesterases"/>
    <property type="match status" value="1"/>
</dbReference>
<dbReference type="PANTHER" id="PTHR13593:SF113">
    <property type="entry name" value="SI:DKEY-266F7.9"/>
    <property type="match status" value="1"/>
</dbReference>
<dbReference type="EC" id="4.6.1.13" evidence="2"/>
<dbReference type="Gene3D" id="3.20.20.190">
    <property type="entry name" value="Phosphatidylinositol (PI) phosphodiesterase"/>
    <property type="match status" value="1"/>
</dbReference>
<evidence type="ECO:0000259" key="7">
    <source>
        <dbReference type="SMART" id="SM00148"/>
    </source>
</evidence>
<comment type="caution">
    <text evidence="8">The sequence shown here is derived from an EMBL/GenBank/DDBJ whole genome shotgun (WGS) entry which is preliminary data.</text>
</comment>
<evidence type="ECO:0000256" key="5">
    <source>
        <dbReference type="ARBA" id="ARBA00030782"/>
    </source>
</evidence>
<name>A0A318UG08_9SPHI</name>
<dbReference type="EMBL" id="QKLU01000003">
    <property type="protein sequence ID" value="PYF75063.1"/>
    <property type="molecule type" value="Genomic_DNA"/>
</dbReference>
<evidence type="ECO:0000256" key="2">
    <source>
        <dbReference type="ARBA" id="ARBA00012581"/>
    </source>
</evidence>
<feature type="domain" description="Phosphatidylinositol-specific phospholipase C X" evidence="7">
    <location>
        <begin position="59"/>
        <end position="222"/>
    </location>
</feature>
<dbReference type="GO" id="GO:0008081">
    <property type="term" value="F:phosphoric diester hydrolase activity"/>
    <property type="evidence" value="ECO:0007669"/>
    <property type="project" value="InterPro"/>
</dbReference>
<dbReference type="Proteomes" id="UP000248198">
    <property type="component" value="Unassembled WGS sequence"/>
</dbReference>
<feature type="signal peptide" evidence="6">
    <location>
        <begin position="1"/>
        <end position="32"/>
    </location>
</feature>
<dbReference type="GO" id="GO:0006629">
    <property type="term" value="P:lipid metabolic process"/>
    <property type="evidence" value="ECO:0007669"/>
    <property type="project" value="InterPro"/>
</dbReference>
<evidence type="ECO:0000256" key="3">
    <source>
        <dbReference type="ARBA" id="ARBA00019758"/>
    </source>
</evidence>